<dbReference type="InterPro" id="IPR000331">
    <property type="entry name" value="Rap/Ran_GAP_dom"/>
</dbReference>
<reference evidence="4" key="1">
    <citation type="journal article" date="2020" name="J. Eukaryot. Microbiol.">
        <title>De novo Sequencing, Assembly and Annotation of the Transcriptome for the Free-Living Testate Amoeba Arcella intermedia.</title>
        <authorList>
            <person name="Ribeiro G.M."/>
            <person name="Porfirio-Sousa A.L."/>
            <person name="Maurer-Alcala X.X."/>
            <person name="Katz L.A."/>
            <person name="Lahr D.J.G."/>
        </authorList>
    </citation>
    <scope>NUCLEOTIDE SEQUENCE</scope>
</reference>
<dbReference type="Pfam" id="PF02145">
    <property type="entry name" value="Rap_GAP"/>
    <property type="match status" value="1"/>
</dbReference>
<protein>
    <recommendedName>
        <fullName evidence="3">Rap-GAP domain-containing protein</fullName>
    </recommendedName>
</protein>
<evidence type="ECO:0000256" key="1">
    <source>
        <dbReference type="ARBA" id="ARBA00022468"/>
    </source>
</evidence>
<dbReference type="SUPFAM" id="SSF111347">
    <property type="entry name" value="Rap/Ran-GAP"/>
    <property type="match status" value="1"/>
</dbReference>
<evidence type="ECO:0000259" key="3">
    <source>
        <dbReference type="PROSITE" id="PS50085"/>
    </source>
</evidence>
<feature type="domain" description="Rap-GAP" evidence="3">
    <location>
        <begin position="108"/>
        <end position="338"/>
    </location>
</feature>
<name>A0A6B2L7H9_9EUKA</name>
<accession>A0A6B2L7H9</accession>
<feature type="region of interest" description="Disordered" evidence="2">
    <location>
        <begin position="13"/>
        <end position="52"/>
    </location>
</feature>
<organism evidence="4">
    <name type="scientific">Arcella intermedia</name>
    <dbReference type="NCBI Taxonomy" id="1963864"/>
    <lineage>
        <taxon>Eukaryota</taxon>
        <taxon>Amoebozoa</taxon>
        <taxon>Tubulinea</taxon>
        <taxon>Elardia</taxon>
        <taxon>Arcellinida</taxon>
        <taxon>Sphaerothecina</taxon>
        <taxon>Arcellidae</taxon>
        <taxon>Arcella</taxon>
    </lineage>
</organism>
<keyword evidence="1" id="KW-0343">GTPase activation</keyword>
<dbReference type="GO" id="GO:0005737">
    <property type="term" value="C:cytoplasm"/>
    <property type="evidence" value="ECO:0007669"/>
    <property type="project" value="TreeGrafter"/>
</dbReference>
<dbReference type="GO" id="GO:0005096">
    <property type="term" value="F:GTPase activator activity"/>
    <property type="evidence" value="ECO:0007669"/>
    <property type="project" value="UniProtKB-KW"/>
</dbReference>
<dbReference type="GO" id="GO:0051056">
    <property type="term" value="P:regulation of small GTPase mediated signal transduction"/>
    <property type="evidence" value="ECO:0007669"/>
    <property type="project" value="InterPro"/>
</dbReference>
<dbReference type="PANTHER" id="PTHR15711:SF22">
    <property type="entry name" value="RAP-GAP DOMAIN-CONTAINING PROTEIN"/>
    <property type="match status" value="1"/>
</dbReference>
<proteinExistence type="predicted"/>
<evidence type="ECO:0000313" key="4">
    <source>
        <dbReference type="EMBL" id="NDV32905.1"/>
    </source>
</evidence>
<dbReference type="Gene3D" id="3.40.50.11210">
    <property type="entry name" value="Rap/Ran-GAP"/>
    <property type="match status" value="1"/>
</dbReference>
<dbReference type="PROSITE" id="PS50085">
    <property type="entry name" value="RAPGAP"/>
    <property type="match status" value="1"/>
</dbReference>
<feature type="compositionally biased region" description="Low complexity" evidence="2">
    <location>
        <begin position="19"/>
        <end position="29"/>
    </location>
</feature>
<dbReference type="EMBL" id="GIBP01003936">
    <property type="protein sequence ID" value="NDV32905.1"/>
    <property type="molecule type" value="Transcribed_RNA"/>
</dbReference>
<evidence type="ECO:0000256" key="2">
    <source>
        <dbReference type="SAM" id="MobiDB-lite"/>
    </source>
</evidence>
<dbReference type="PANTHER" id="PTHR15711">
    <property type="entry name" value="RAP GTPASE-ACTIVATING PROTEIN"/>
    <property type="match status" value="1"/>
</dbReference>
<sequence>MVSRLSKRIYRRESSKKISSLSTLPSYSSFNGSLAPAPEGLTRKSDESDSENELMTKVLLRNGTNDSEATLLLDSYKTLKPKQLSKLLKKLSPSYHVINLRPLPREKLLEYEANISIKYYKFGVLYCRQGQRFEEEMYRNNVASPAFSEFLDMLGDKIALKNHSGWNAGLDTQDDRDGTHSIYNIIKTREKEWTDYDGSIEVMFHVSTMLGFVPGEIQQINRKRHIGNDVVVIIYTECSKPFSPIFISSKFNQIFIVVKRLNKTSDKRGKSVYRVSVTSRDGVGRYHPELPHSKTFEHGTQFRDWLLLKCINGERTAYLSSAFKEKREESRRNLLSQLFQISSIL</sequence>
<dbReference type="InterPro" id="IPR035974">
    <property type="entry name" value="Rap/Ran-GAP_sf"/>
</dbReference>
<dbReference type="AlphaFoldDB" id="A0A6B2L7H9"/>
<dbReference type="InterPro" id="IPR050989">
    <property type="entry name" value="Rap1_Ran_GAP"/>
</dbReference>